<evidence type="ECO:0000313" key="4">
    <source>
        <dbReference type="Proteomes" id="UP000266389"/>
    </source>
</evidence>
<dbReference type="SUPFAM" id="SSF53756">
    <property type="entry name" value="UDP-Glycosyltransferase/glycogen phosphorylase"/>
    <property type="match status" value="1"/>
</dbReference>
<keyword evidence="2 3" id="KW-0808">Transferase</keyword>
<evidence type="ECO:0000256" key="1">
    <source>
        <dbReference type="ARBA" id="ARBA00022676"/>
    </source>
</evidence>
<dbReference type="PANTHER" id="PTHR30160">
    <property type="entry name" value="TETRAACYLDISACCHARIDE 4'-KINASE-RELATED"/>
    <property type="match status" value="1"/>
</dbReference>
<dbReference type="PANTHER" id="PTHR30160:SF1">
    <property type="entry name" value="LIPOPOLYSACCHARIDE 1,2-N-ACETYLGLUCOSAMINETRANSFERASE-RELATED"/>
    <property type="match status" value="1"/>
</dbReference>
<gene>
    <name evidence="3" type="ORF">D0433_03935</name>
</gene>
<dbReference type="CDD" id="cd03789">
    <property type="entry name" value="GT9_LPS_heptosyltransferase"/>
    <property type="match status" value="1"/>
</dbReference>
<dbReference type="InterPro" id="IPR051199">
    <property type="entry name" value="LPS_LOS_Heptosyltrfase"/>
</dbReference>
<accession>A0A395M271</accession>
<evidence type="ECO:0000256" key="2">
    <source>
        <dbReference type="ARBA" id="ARBA00022679"/>
    </source>
</evidence>
<dbReference type="Pfam" id="PF01075">
    <property type="entry name" value="Glyco_transf_9"/>
    <property type="match status" value="1"/>
</dbReference>
<proteinExistence type="predicted"/>
<dbReference type="GO" id="GO:0008713">
    <property type="term" value="F:ADP-heptose-lipopolysaccharide heptosyltransferase activity"/>
    <property type="evidence" value="ECO:0007669"/>
    <property type="project" value="TreeGrafter"/>
</dbReference>
<dbReference type="Proteomes" id="UP000266389">
    <property type="component" value="Unassembled WGS sequence"/>
</dbReference>
<sequence length="334" mass="37503">MTIERLLIIRLSSIGDIVLTTPLIRQARKAFPHAQIDFLTRSAFAELLVHNPYLSHVYTLEDFRPTHYDACIDLQNSFRSRWLRRSLARHVAVYRKENWKKLLLIWFKWNLLANSLPVPLRYLSACRKFGIEDDGKGCDIFLSESAKRFAAEAIEPKTTLAVCYGAAHFTKRFPIDKLALVLDALLKTQDVQVILLGGKDDAALGSILLTLLSHRQAVKDFSGKCSLLETAALLARADAVLSNDTGLMHIGAAFQKPIVAVFGSSVKEFGFVPFRTSYQILEREGLPCRPCSHIGRKSCPAKHFKCMREIEPLAVVQAVLSALNRRTSMLAHET</sequence>
<comment type="caution">
    <text evidence="3">The sequence shown here is derived from an EMBL/GenBank/DDBJ whole genome shotgun (WGS) entry which is preliminary data.</text>
</comment>
<evidence type="ECO:0000313" key="3">
    <source>
        <dbReference type="EMBL" id="RFM24771.1"/>
    </source>
</evidence>
<dbReference type="GO" id="GO:0005829">
    <property type="term" value="C:cytosol"/>
    <property type="evidence" value="ECO:0007669"/>
    <property type="project" value="TreeGrafter"/>
</dbReference>
<reference evidence="3 4" key="1">
    <citation type="journal article" date="2011" name="ISME J.">
        <title>Community ecology of hot spring cyanobacterial mats: predominant populations and their functional potential.</title>
        <authorList>
            <person name="Klatt C.G."/>
            <person name="Wood J.M."/>
            <person name="Rusch D.B."/>
            <person name="Bateson M.M."/>
            <person name="Hamamura N."/>
            <person name="Heidelberg J.F."/>
            <person name="Grossman A.R."/>
            <person name="Bhaya D."/>
            <person name="Cohan F.M."/>
            <person name="Kuhl M."/>
            <person name="Bryant D.A."/>
            <person name="Ward D.M."/>
        </authorList>
    </citation>
    <scope>NUCLEOTIDE SEQUENCE [LARGE SCALE GENOMIC DNA]</scope>
    <source>
        <strain evidence="3">OS</strain>
    </source>
</reference>
<dbReference type="AlphaFoldDB" id="A0A395M271"/>
<dbReference type="Gene3D" id="3.40.50.2000">
    <property type="entry name" value="Glycogen Phosphorylase B"/>
    <property type="match status" value="2"/>
</dbReference>
<organism evidence="3 4">
    <name type="scientific">Candidatus Thermochlorobacter aerophilus</name>
    <dbReference type="NCBI Taxonomy" id="1868324"/>
    <lineage>
        <taxon>Bacteria</taxon>
        <taxon>Pseudomonadati</taxon>
        <taxon>Chlorobiota</taxon>
        <taxon>Chlorobiia</taxon>
        <taxon>Chlorobiales</taxon>
        <taxon>Candidatus Thermochlorobacteriaceae</taxon>
        <taxon>Candidatus Thermochlorobacter</taxon>
    </lineage>
</organism>
<keyword evidence="1" id="KW-0328">Glycosyltransferase</keyword>
<dbReference type="InterPro" id="IPR002201">
    <property type="entry name" value="Glyco_trans_9"/>
</dbReference>
<name>A0A395M271_9BACT</name>
<protein>
    <submittedName>
        <fullName evidence="3">Glycosyltransferase family 9 protein</fullName>
    </submittedName>
</protein>
<dbReference type="EMBL" id="PHFL01000026">
    <property type="protein sequence ID" value="RFM24771.1"/>
    <property type="molecule type" value="Genomic_DNA"/>
</dbReference>
<dbReference type="GO" id="GO:0009244">
    <property type="term" value="P:lipopolysaccharide core region biosynthetic process"/>
    <property type="evidence" value="ECO:0007669"/>
    <property type="project" value="TreeGrafter"/>
</dbReference>